<protein>
    <submittedName>
        <fullName evidence="1">Galactose mutarotase-like enzyme</fullName>
    </submittedName>
</protein>
<accession>A0A4R3MFH3</accession>
<dbReference type="Proteomes" id="UP000295525">
    <property type="component" value="Unassembled WGS sequence"/>
</dbReference>
<organism evidence="1 2">
    <name type="scientific">Paralcaligenes ureilyticus</name>
    <dbReference type="NCBI Taxonomy" id="627131"/>
    <lineage>
        <taxon>Bacteria</taxon>
        <taxon>Pseudomonadati</taxon>
        <taxon>Pseudomonadota</taxon>
        <taxon>Betaproteobacteria</taxon>
        <taxon>Burkholderiales</taxon>
        <taxon>Alcaligenaceae</taxon>
        <taxon>Paralcaligenes</taxon>
    </lineage>
</organism>
<dbReference type="RefSeq" id="WP_132579471.1">
    <property type="nucleotide sequence ID" value="NZ_SMAJ01000001.1"/>
</dbReference>
<dbReference type="PANTHER" id="PTHR11122">
    <property type="entry name" value="APOSPORY-ASSOCIATED PROTEIN C-RELATED"/>
    <property type="match status" value="1"/>
</dbReference>
<dbReference type="EMBL" id="SMAJ01000001">
    <property type="protein sequence ID" value="TCT11069.1"/>
    <property type="molecule type" value="Genomic_DNA"/>
</dbReference>
<evidence type="ECO:0000313" key="2">
    <source>
        <dbReference type="Proteomes" id="UP000295525"/>
    </source>
</evidence>
<dbReference type="SUPFAM" id="SSF74650">
    <property type="entry name" value="Galactose mutarotase-like"/>
    <property type="match status" value="1"/>
</dbReference>
<dbReference type="GO" id="GO:0016853">
    <property type="term" value="F:isomerase activity"/>
    <property type="evidence" value="ECO:0007669"/>
    <property type="project" value="InterPro"/>
</dbReference>
<reference evidence="1 2" key="1">
    <citation type="submission" date="2019-03" db="EMBL/GenBank/DDBJ databases">
        <title>Genomic Encyclopedia of Type Strains, Phase IV (KMG-IV): sequencing the most valuable type-strain genomes for metagenomic binning, comparative biology and taxonomic classification.</title>
        <authorList>
            <person name="Goeker M."/>
        </authorList>
    </citation>
    <scope>NUCLEOTIDE SEQUENCE [LARGE SCALE GENOMIC DNA]</scope>
    <source>
        <strain evidence="1 2">DSM 24591</strain>
    </source>
</reference>
<evidence type="ECO:0000313" key="1">
    <source>
        <dbReference type="EMBL" id="TCT11069.1"/>
    </source>
</evidence>
<keyword evidence="2" id="KW-1185">Reference proteome</keyword>
<dbReference type="InterPro" id="IPR014718">
    <property type="entry name" value="GH-type_carb-bd"/>
</dbReference>
<dbReference type="GO" id="GO:0005975">
    <property type="term" value="P:carbohydrate metabolic process"/>
    <property type="evidence" value="ECO:0007669"/>
    <property type="project" value="InterPro"/>
</dbReference>
<sequence length="304" mass="33684">MASATPETPDIIHLDDARASIALAPSAGGLLMQWTVDGKDIIHWPRDPDWTPPHRIRGGDPLLFPFIARHYVDGRLGFWKDAAGVVRAMPMHGFARDLPFGHRVDDDGLGVVLTLQDSAATRAMYPFGFVFAVHYRLSGATLEVRLVTTNTGAAPMPYYPGHHFYFDLPARHRGDTMLHLPANTVQQARPHGGVTEPVPGATAYSLADPKLLDRFHVLHEPGFVHLDMPWRDARVTLDLSETACPWYAVTTWTEGPDSDFYCVEPWLGLPDAIHHGQGLRWLQPGQTEEALCRLSVSAFSRDAS</sequence>
<dbReference type="GO" id="GO:0030246">
    <property type="term" value="F:carbohydrate binding"/>
    <property type="evidence" value="ECO:0007669"/>
    <property type="project" value="InterPro"/>
</dbReference>
<dbReference type="AlphaFoldDB" id="A0A4R3MFH3"/>
<comment type="caution">
    <text evidence="1">The sequence shown here is derived from an EMBL/GenBank/DDBJ whole genome shotgun (WGS) entry which is preliminary data.</text>
</comment>
<proteinExistence type="predicted"/>
<dbReference type="Pfam" id="PF01263">
    <property type="entry name" value="Aldose_epim"/>
    <property type="match status" value="1"/>
</dbReference>
<dbReference type="OrthoDB" id="9790727at2"/>
<dbReference type="InterPro" id="IPR011013">
    <property type="entry name" value="Gal_mutarotase_sf_dom"/>
</dbReference>
<dbReference type="PANTHER" id="PTHR11122:SF13">
    <property type="entry name" value="GLUCOSE-6-PHOSPHATE 1-EPIMERASE"/>
    <property type="match status" value="1"/>
</dbReference>
<gene>
    <name evidence="1" type="ORF">EDC26_101297</name>
</gene>
<dbReference type="Gene3D" id="2.70.98.10">
    <property type="match status" value="1"/>
</dbReference>
<name>A0A4R3MFH3_9BURK</name>
<dbReference type="InterPro" id="IPR008183">
    <property type="entry name" value="Aldose_1/G6P_1-epimerase"/>
</dbReference>